<evidence type="ECO:0000313" key="2">
    <source>
        <dbReference type="Proteomes" id="UP000285349"/>
    </source>
</evidence>
<proteinExistence type="predicted"/>
<dbReference type="Proteomes" id="UP000285349">
    <property type="component" value="Unassembled WGS sequence"/>
</dbReference>
<reference evidence="1 2" key="1">
    <citation type="submission" date="2016-10" db="EMBL/GenBank/DDBJ databases">
        <title>Comparative genome analysis of multiple Pseudomonas spp. focuses on biocontrol and plant growth promoting traits.</title>
        <authorList>
            <person name="Tao X.-Y."/>
            <person name="Taylor C.G."/>
        </authorList>
    </citation>
    <scope>NUCLEOTIDE SEQUENCE [LARGE SCALE GENOMIC DNA]</scope>
    <source>
        <strain evidence="1 2">37A10</strain>
    </source>
</reference>
<protein>
    <submittedName>
        <fullName evidence="1">Uncharacterized protein</fullName>
    </submittedName>
</protein>
<name>A0A423KDN8_9PSED</name>
<dbReference type="AlphaFoldDB" id="A0A423KDN8"/>
<sequence>MTDETILHPRDVIISELEKCKEQFFAAGKTIQTIPAGVGSAHPEKHLAGQHKLQQAGRAKLAPALREHADAGRTLQAAARAMKLKVERAQLIARENGIVFAVE</sequence>
<accession>A0A423KDN8</accession>
<organism evidence="1 2">
    <name type="scientific">Pseudomonas frederiksbergensis</name>
    <dbReference type="NCBI Taxonomy" id="104087"/>
    <lineage>
        <taxon>Bacteria</taxon>
        <taxon>Pseudomonadati</taxon>
        <taxon>Pseudomonadota</taxon>
        <taxon>Gammaproteobacteria</taxon>
        <taxon>Pseudomonadales</taxon>
        <taxon>Pseudomonadaceae</taxon>
        <taxon>Pseudomonas</taxon>
    </lineage>
</organism>
<dbReference type="EMBL" id="MOBQ01000006">
    <property type="protein sequence ID" value="RON50501.1"/>
    <property type="molecule type" value="Genomic_DNA"/>
</dbReference>
<evidence type="ECO:0000313" key="1">
    <source>
        <dbReference type="EMBL" id="RON50501.1"/>
    </source>
</evidence>
<gene>
    <name evidence="1" type="ORF">BK666_05070</name>
</gene>
<dbReference type="RefSeq" id="WP_123508618.1">
    <property type="nucleotide sequence ID" value="NZ_MOBQ01000006.1"/>
</dbReference>
<dbReference type="OrthoDB" id="6895098at2"/>
<comment type="caution">
    <text evidence="1">The sequence shown here is derived from an EMBL/GenBank/DDBJ whole genome shotgun (WGS) entry which is preliminary data.</text>
</comment>